<evidence type="ECO:0000256" key="1">
    <source>
        <dbReference type="SAM" id="MobiDB-lite"/>
    </source>
</evidence>
<feature type="region of interest" description="Disordered" evidence="1">
    <location>
        <begin position="433"/>
        <end position="477"/>
    </location>
</feature>
<feature type="compositionally biased region" description="Basic and acidic residues" evidence="1">
    <location>
        <begin position="260"/>
        <end position="271"/>
    </location>
</feature>
<name>A0A177A8W2_9PEZI</name>
<feature type="compositionally biased region" description="Polar residues" evidence="1">
    <location>
        <begin position="464"/>
        <end position="477"/>
    </location>
</feature>
<feature type="compositionally biased region" description="Polar residues" evidence="1">
    <location>
        <begin position="222"/>
        <end position="236"/>
    </location>
</feature>
<evidence type="ECO:0000313" key="2">
    <source>
        <dbReference type="EMBL" id="OAF58599.1"/>
    </source>
</evidence>
<feature type="compositionally biased region" description="Low complexity" evidence="1">
    <location>
        <begin position="300"/>
        <end position="315"/>
    </location>
</feature>
<reference evidence="2" key="1">
    <citation type="submission" date="2016-03" db="EMBL/GenBank/DDBJ databases">
        <title>Updated assembly of Pseudogymnoascus destructans, the fungus causing white-nose syndrome of bats.</title>
        <authorList>
            <person name="Palmer J.M."/>
            <person name="Drees K.P."/>
            <person name="Foster J.T."/>
            <person name="Lindner D.L."/>
        </authorList>
    </citation>
    <scope>NUCLEOTIDE SEQUENCE [LARGE SCALE GENOMIC DNA]</scope>
    <source>
        <strain evidence="2">20631-21</strain>
    </source>
</reference>
<dbReference type="VEuPathDB" id="FungiDB:GMDG_00873"/>
<feature type="compositionally biased region" description="Basic and acidic residues" evidence="1">
    <location>
        <begin position="517"/>
        <end position="531"/>
    </location>
</feature>
<feature type="region of interest" description="Disordered" evidence="1">
    <location>
        <begin position="93"/>
        <end position="380"/>
    </location>
</feature>
<dbReference type="Gene3D" id="2.40.50.40">
    <property type="match status" value="1"/>
</dbReference>
<organism evidence="2">
    <name type="scientific">Pseudogymnoascus destructans</name>
    <dbReference type="NCBI Taxonomy" id="655981"/>
    <lineage>
        <taxon>Eukaryota</taxon>
        <taxon>Fungi</taxon>
        <taxon>Dikarya</taxon>
        <taxon>Ascomycota</taxon>
        <taxon>Pezizomycotina</taxon>
        <taxon>Leotiomycetes</taxon>
        <taxon>Thelebolales</taxon>
        <taxon>Thelebolaceae</taxon>
        <taxon>Pseudogymnoascus</taxon>
    </lineage>
</organism>
<dbReference type="AlphaFoldDB" id="A0A177A8W2"/>
<feature type="compositionally biased region" description="Polar residues" evidence="1">
    <location>
        <begin position="206"/>
        <end position="215"/>
    </location>
</feature>
<accession>A0A177A8W2</accession>
<evidence type="ECO:0008006" key="3">
    <source>
        <dbReference type="Google" id="ProtNLM"/>
    </source>
</evidence>
<feature type="compositionally biased region" description="Basic and acidic residues" evidence="1">
    <location>
        <begin position="93"/>
        <end position="106"/>
    </location>
</feature>
<feature type="compositionally biased region" description="Low complexity" evidence="1">
    <location>
        <begin position="146"/>
        <end position="169"/>
    </location>
</feature>
<feature type="region of interest" description="Disordered" evidence="1">
    <location>
        <begin position="489"/>
        <end position="553"/>
    </location>
</feature>
<dbReference type="EMBL" id="KV441396">
    <property type="protein sequence ID" value="OAF58599.1"/>
    <property type="molecule type" value="Genomic_DNA"/>
</dbReference>
<dbReference type="GeneID" id="36288053"/>
<protein>
    <recommendedName>
        <fullName evidence="3">Chromo domain-containing protein</fullName>
    </recommendedName>
</protein>
<dbReference type="Proteomes" id="UP000077154">
    <property type="component" value="Unassembled WGS sequence"/>
</dbReference>
<dbReference type="RefSeq" id="XP_024323884.1">
    <property type="nucleotide sequence ID" value="XM_024468611.1"/>
</dbReference>
<feature type="compositionally biased region" description="Polar residues" evidence="1">
    <location>
        <begin position="250"/>
        <end position="259"/>
    </location>
</feature>
<dbReference type="OrthoDB" id="3543857at2759"/>
<feature type="compositionally biased region" description="Basic and acidic residues" evidence="1">
    <location>
        <begin position="433"/>
        <end position="457"/>
    </location>
</feature>
<sequence length="553" mass="61481">MTTASFWIEIIPKPIYVSGTGPPMAPITLLPEHDEESWVIAEVIEYKKVPHYVVHPKGKPVVRKIIAKNEALDWVSPLVYEEFEMAEGLRRDAREEELKQEKERSKLTKNGKKRGRQFRNAQTEASASLVDSIETETDTPDDGAHLSSSYLPQPSNLQPSLSKPSLSQSNIRMDSAFDTENTEDEGVISRTMDPPPSKRSRTSTSEGLSSKTPRNLSEPLLSPQTVQKNNPAPTSKTHPRSKSMAEPSTPRHTPSPSKIRTSETHSLRDRSAQPFYGRQRQRSQKVFPHQSASPAKSRRSTTAPRQPTRSSSRSRNATPSGGVQKGWKSAPPKPNTSTPQKRSKSTTSTPSKPKPAPPTAESADDANGNKNDTTESKQWKVTRLLDDKWEMKTRRRCHYYLTQWAGGYEPTWERSTNITSDLKAEYETWMKTPEGKAHKERKEAVEKSARAEIDRDVVMAPGIQDQSQNSSRITSVDDQVQVSKRLGAHTGDIFAPDDNTNGVDSPDPLAAGMPTTVKREQSEESMDELRPARSPFSPPLSQAAANAVESDAE</sequence>
<feature type="compositionally biased region" description="Basic residues" evidence="1">
    <location>
        <begin position="107"/>
        <end position="117"/>
    </location>
</feature>
<proteinExistence type="predicted"/>
<gene>
    <name evidence="2" type="ORF">VC83_04985</name>
</gene>
<feature type="compositionally biased region" description="Low complexity" evidence="1">
    <location>
        <begin position="336"/>
        <end position="351"/>
    </location>
</feature>